<name>A0A1A6BBZ2_MYCGO</name>
<reference evidence="1 2" key="1">
    <citation type="submission" date="2016-06" db="EMBL/GenBank/DDBJ databases">
        <authorList>
            <person name="Kjaerup R.B."/>
            <person name="Dalgaard T.S."/>
            <person name="Juul-Madsen H.R."/>
        </authorList>
    </citation>
    <scope>NUCLEOTIDE SEQUENCE [LARGE SCALE GENOMIC DNA]</scope>
    <source>
        <strain evidence="1 2">1245752.6</strain>
    </source>
</reference>
<gene>
    <name evidence="1" type="ORF">A9W98_28505</name>
</gene>
<dbReference type="OrthoDB" id="4569754at2"/>
<proteinExistence type="predicted"/>
<comment type="caution">
    <text evidence="1">The sequence shown here is derived from an EMBL/GenBank/DDBJ whole genome shotgun (WGS) entry which is preliminary data.</text>
</comment>
<dbReference type="Proteomes" id="UP000093757">
    <property type="component" value="Unassembled WGS sequence"/>
</dbReference>
<dbReference type="EMBL" id="MAEM01000416">
    <property type="protein sequence ID" value="OBR99800.1"/>
    <property type="molecule type" value="Genomic_DNA"/>
</dbReference>
<protein>
    <submittedName>
        <fullName evidence="1">Uncharacterized protein</fullName>
    </submittedName>
</protein>
<evidence type="ECO:0000313" key="1">
    <source>
        <dbReference type="EMBL" id="OBR99800.1"/>
    </source>
</evidence>
<dbReference type="AlphaFoldDB" id="A0A1A6BBZ2"/>
<sequence length="72" mass="8110">MTTREQLHLLVDAMDDEQVERALLVVEPILHSRSTDAGAERRPMPAFVGSFESGRHDLSQRVDELFADGFGR</sequence>
<dbReference type="RefSeq" id="WP_065135862.1">
    <property type="nucleotide sequence ID" value="NZ_MAEM01000416.1"/>
</dbReference>
<evidence type="ECO:0000313" key="2">
    <source>
        <dbReference type="Proteomes" id="UP000093757"/>
    </source>
</evidence>
<accession>A0A1A6BBZ2</accession>
<organism evidence="1 2">
    <name type="scientific">Mycobacterium gordonae</name>
    <dbReference type="NCBI Taxonomy" id="1778"/>
    <lineage>
        <taxon>Bacteria</taxon>
        <taxon>Bacillati</taxon>
        <taxon>Actinomycetota</taxon>
        <taxon>Actinomycetes</taxon>
        <taxon>Mycobacteriales</taxon>
        <taxon>Mycobacteriaceae</taxon>
        <taxon>Mycobacterium</taxon>
    </lineage>
</organism>